<keyword evidence="7" id="KW-1185">Reference proteome</keyword>
<dbReference type="EMBL" id="JAVRJZ010000002">
    <property type="protein sequence ID" value="KAK2726104.1"/>
    <property type="molecule type" value="Genomic_DNA"/>
</dbReference>
<feature type="compositionally biased region" description="Basic and acidic residues" evidence="4">
    <location>
        <begin position="174"/>
        <end position="186"/>
    </location>
</feature>
<proteinExistence type="predicted"/>
<keyword evidence="3" id="KW-0694">RNA-binding</keyword>
<accession>A0AA88LGL2</accession>
<reference evidence="6" key="1">
    <citation type="submission" date="2023-07" db="EMBL/GenBank/DDBJ databases">
        <title>Chromosome-level genome assembly of Artemia franciscana.</title>
        <authorList>
            <person name="Jo E."/>
        </authorList>
    </citation>
    <scope>NUCLEOTIDE SEQUENCE</scope>
    <source>
        <tissue evidence="6">Whole body</tissue>
    </source>
</reference>
<dbReference type="PANTHER" id="PTHR12357">
    <property type="entry name" value="YTH YT521-B HOMOLOGY DOMAIN-CONTAINING"/>
    <property type="match status" value="1"/>
</dbReference>
<feature type="compositionally biased region" description="Pro residues" evidence="4">
    <location>
        <begin position="252"/>
        <end position="267"/>
    </location>
</feature>
<name>A0AA88LGL2_ARTSF</name>
<feature type="compositionally biased region" description="Basic and acidic residues" evidence="4">
    <location>
        <begin position="1"/>
        <end position="10"/>
    </location>
</feature>
<comment type="caution">
    <text evidence="6">The sequence shown here is derived from an EMBL/GenBank/DDBJ whole genome shotgun (WGS) entry which is preliminary data.</text>
</comment>
<feature type="region of interest" description="Disordered" evidence="4">
    <location>
        <begin position="252"/>
        <end position="304"/>
    </location>
</feature>
<sequence length="573" mass="64191">MSSETNDQRAKSHHVQGVTRKDGLGEQDSVSSWRQPHQGYPADSYMSTYYSSYPYQTFGMPDNTWSTGMDPSPMFSNYTTALATATGTYGHDSAFHLEGVFSGGAPGSNNAFGGFNQSYGYGFNMGVTPAGSGQVNDFASWTKKTLEPYYNQRDSVVEAPVKAAEQGIQALALDDNKPRDGEKTESETSLQSNTGKKTSWAAIASQPAKPQMQLKKKIMGPPPIVQTPRTPSLDIGTWESKNGAVQVVSTQVPPPALPQTNAPPPKLPSQAMTAPPPSRPAWNNPPPTSNQRPALQGAQHFGPPPVHNSVVSVQQNQETTEPVTSPVLEQLVNNHNYNPVDFDLSAKNARFFVIKSYSEDDIHRSIKYEVWCSTEHGNKKLNEAFTDQQGKGPVYLYFSVNGSGHFCGMAEMLSSVDMGSSLSVWSQDKWRGQFKVKWIYVKDVPNSSLRHIRLENNENKPVTNSRDTQEVPPEKGRQVLKIMHTYKHATSIFDDFFHYEKRQKEEDIRKQTVSQKADQKDRGNRDRDGQRSRDYQRQEDQDGRDGYSRERGERRERDYPRNPQQARRGGRNQ</sequence>
<evidence type="ECO:0000256" key="2">
    <source>
        <dbReference type="ARBA" id="ARBA00022490"/>
    </source>
</evidence>
<evidence type="ECO:0000256" key="3">
    <source>
        <dbReference type="ARBA" id="ARBA00022884"/>
    </source>
</evidence>
<protein>
    <recommendedName>
        <fullName evidence="5">YTH domain-containing protein</fullName>
    </recommendedName>
</protein>
<feature type="compositionally biased region" description="Pro residues" evidence="4">
    <location>
        <begin position="274"/>
        <end position="288"/>
    </location>
</feature>
<evidence type="ECO:0000259" key="5">
    <source>
        <dbReference type="PROSITE" id="PS50882"/>
    </source>
</evidence>
<dbReference type="InterPro" id="IPR045168">
    <property type="entry name" value="YTH_prot"/>
</dbReference>
<gene>
    <name evidence="6" type="ORF">QYM36_000533</name>
</gene>
<comment type="subcellular location">
    <subcellularLocation>
        <location evidence="1">Cytoplasm</location>
    </subcellularLocation>
</comment>
<evidence type="ECO:0000256" key="4">
    <source>
        <dbReference type="SAM" id="MobiDB-lite"/>
    </source>
</evidence>
<organism evidence="6 7">
    <name type="scientific">Artemia franciscana</name>
    <name type="common">Brine shrimp</name>
    <name type="synonym">Artemia sanfranciscana</name>
    <dbReference type="NCBI Taxonomy" id="6661"/>
    <lineage>
        <taxon>Eukaryota</taxon>
        <taxon>Metazoa</taxon>
        <taxon>Ecdysozoa</taxon>
        <taxon>Arthropoda</taxon>
        <taxon>Crustacea</taxon>
        <taxon>Branchiopoda</taxon>
        <taxon>Anostraca</taxon>
        <taxon>Artemiidae</taxon>
        <taxon>Artemia</taxon>
    </lineage>
</organism>
<dbReference type="CDD" id="cd21134">
    <property type="entry name" value="YTH"/>
    <property type="match status" value="1"/>
</dbReference>
<dbReference type="Pfam" id="PF04146">
    <property type="entry name" value="YTH"/>
    <property type="match status" value="1"/>
</dbReference>
<dbReference type="FunFam" id="3.10.590.10:FF:000001">
    <property type="entry name" value="YTH domain family 1, isoform CRA_a"/>
    <property type="match status" value="1"/>
</dbReference>
<dbReference type="Gene3D" id="3.10.590.10">
    <property type="entry name" value="ph1033 like domains"/>
    <property type="match status" value="1"/>
</dbReference>
<dbReference type="PANTHER" id="PTHR12357:SF89">
    <property type="entry name" value="YTH DOMAIN-CONTAINING FAMILY PROTEIN"/>
    <property type="match status" value="1"/>
</dbReference>
<dbReference type="Proteomes" id="UP001187531">
    <property type="component" value="Unassembled WGS sequence"/>
</dbReference>
<dbReference type="AlphaFoldDB" id="A0AA88LGL2"/>
<dbReference type="PROSITE" id="PS50882">
    <property type="entry name" value="YTH"/>
    <property type="match status" value="1"/>
</dbReference>
<keyword evidence="2" id="KW-0963">Cytoplasm</keyword>
<feature type="region of interest" description="Disordered" evidence="4">
    <location>
        <begin position="455"/>
        <end position="474"/>
    </location>
</feature>
<feature type="compositionally biased region" description="Basic and acidic residues" evidence="4">
    <location>
        <begin position="517"/>
        <end position="560"/>
    </location>
</feature>
<dbReference type="GO" id="GO:1990247">
    <property type="term" value="F:N6-methyladenosine-containing RNA reader activity"/>
    <property type="evidence" value="ECO:0007669"/>
    <property type="project" value="TreeGrafter"/>
</dbReference>
<feature type="region of interest" description="Disordered" evidence="4">
    <location>
        <begin position="170"/>
        <end position="200"/>
    </location>
</feature>
<evidence type="ECO:0000313" key="7">
    <source>
        <dbReference type="Proteomes" id="UP001187531"/>
    </source>
</evidence>
<evidence type="ECO:0000256" key="1">
    <source>
        <dbReference type="ARBA" id="ARBA00004496"/>
    </source>
</evidence>
<feature type="region of interest" description="Disordered" evidence="4">
    <location>
        <begin position="1"/>
        <end position="37"/>
    </location>
</feature>
<dbReference type="GO" id="GO:0061157">
    <property type="term" value="P:mRNA destabilization"/>
    <property type="evidence" value="ECO:0007669"/>
    <property type="project" value="TreeGrafter"/>
</dbReference>
<feature type="domain" description="YTH" evidence="5">
    <location>
        <begin position="349"/>
        <end position="483"/>
    </location>
</feature>
<feature type="compositionally biased region" description="Polar residues" evidence="4">
    <location>
        <begin position="187"/>
        <end position="197"/>
    </location>
</feature>
<evidence type="ECO:0000313" key="6">
    <source>
        <dbReference type="EMBL" id="KAK2726104.1"/>
    </source>
</evidence>
<feature type="region of interest" description="Disordered" evidence="4">
    <location>
        <begin position="504"/>
        <end position="573"/>
    </location>
</feature>
<dbReference type="InterPro" id="IPR007275">
    <property type="entry name" value="YTH_domain"/>
</dbReference>
<dbReference type="GO" id="GO:0003729">
    <property type="term" value="F:mRNA binding"/>
    <property type="evidence" value="ECO:0007669"/>
    <property type="project" value="TreeGrafter"/>
</dbReference>
<dbReference type="GO" id="GO:0005737">
    <property type="term" value="C:cytoplasm"/>
    <property type="evidence" value="ECO:0007669"/>
    <property type="project" value="UniProtKB-SubCell"/>
</dbReference>